<dbReference type="Gene3D" id="2.30.30.380">
    <property type="entry name" value="Zn-finger domain of Sec23/24"/>
    <property type="match status" value="1"/>
</dbReference>
<sequence length="142" mass="15813">MSLHIVCPHCHITNRVPKNRLSASPQCGACHEPLFTAHPVELTSNTFNQHISHSHIPVLADFWAPWCGPCKVMIPAFAKAAAVLEPQVRLIKINTENEQTLATRFNIRSIPTLILFNAGQEIARQAGAMSKEDIVRWAQEQS</sequence>
<comment type="similarity">
    <text evidence="1">Belongs to the thioredoxin family.</text>
</comment>
<evidence type="ECO:0000256" key="7">
    <source>
        <dbReference type="NCBIfam" id="TIGR01068"/>
    </source>
</evidence>
<name>A0A1N6FRJ6_9PROT</name>
<dbReference type="Proteomes" id="UP000185062">
    <property type="component" value="Unassembled WGS sequence"/>
</dbReference>
<keyword evidence="6" id="KW-0676">Redox-active center</keyword>
<organism evidence="9 10">
    <name type="scientific">Nitrosomonas cryotolerans ATCC 49181</name>
    <dbReference type="NCBI Taxonomy" id="1131553"/>
    <lineage>
        <taxon>Bacteria</taxon>
        <taxon>Pseudomonadati</taxon>
        <taxon>Pseudomonadota</taxon>
        <taxon>Betaproteobacteria</taxon>
        <taxon>Nitrosomonadales</taxon>
        <taxon>Nitrosomonadaceae</taxon>
        <taxon>Nitrosomonas</taxon>
    </lineage>
</organism>
<keyword evidence="3" id="KW-0479">Metal-binding</keyword>
<protein>
    <recommendedName>
        <fullName evidence="7">Thioredoxin</fullName>
    </recommendedName>
</protein>
<dbReference type="eggNOG" id="COG3118">
    <property type="taxonomic scope" value="Bacteria"/>
</dbReference>
<dbReference type="CDD" id="cd02947">
    <property type="entry name" value="TRX_family"/>
    <property type="match status" value="1"/>
</dbReference>
<feature type="domain" description="Thioredoxin" evidence="8">
    <location>
        <begin position="31"/>
        <end position="142"/>
    </location>
</feature>
<evidence type="ECO:0000256" key="1">
    <source>
        <dbReference type="ARBA" id="ARBA00008987"/>
    </source>
</evidence>
<dbReference type="STRING" id="44575.SAMN05216419_10364"/>
<dbReference type="PANTHER" id="PTHR45663:SF11">
    <property type="entry name" value="GEO12009P1"/>
    <property type="match status" value="1"/>
</dbReference>
<dbReference type="FunFam" id="3.40.30.10:FF:000001">
    <property type="entry name" value="Thioredoxin"/>
    <property type="match status" value="1"/>
</dbReference>
<evidence type="ECO:0000313" key="10">
    <source>
        <dbReference type="Proteomes" id="UP000185062"/>
    </source>
</evidence>
<dbReference type="Gene3D" id="3.40.30.10">
    <property type="entry name" value="Glutaredoxin"/>
    <property type="match status" value="1"/>
</dbReference>
<dbReference type="PROSITE" id="PS00194">
    <property type="entry name" value="THIOREDOXIN_1"/>
    <property type="match status" value="1"/>
</dbReference>
<gene>
    <name evidence="9" type="ORF">SAMN02743940_0369</name>
</gene>
<dbReference type="PROSITE" id="PS51352">
    <property type="entry name" value="THIOREDOXIN_2"/>
    <property type="match status" value="1"/>
</dbReference>
<dbReference type="InterPro" id="IPR017937">
    <property type="entry name" value="Thioredoxin_CS"/>
</dbReference>
<evidence type="ECO:0000256" key="5">
    <source>
        <dbReference type="ARBA" id="ARBA00023157"/>
    </source>
</evidence>
<evidence type="ECO:0000259" key="8">
    <source>
        <dbReference type="PROSITE" id="PS51352"/>
    </source>
</evidence>
<evidence type="ECO:0000256" key="2">
    <source>
        <dbReference type="ARBA" id="ARBA00022448"/>
    </source>
</evidence>
<keyword evidence="10" id="KW-1185">Reference proteome</keyword>
<dbReference type="EMBL" id="FSRO01000001">
    <property type="protein sequence ID" value="SIN97863.1"/>
    <property type="molecule type" value="Genomic_DNA"/>
</dbReference>
<evidence type="ECO:0000313" key="9">
    <source>
        <dbReference type="EMBL" id="SIN97863.1"/>
    </source>
</evidence>
<dbReference type="Pfam" id="PF00085">
    <property type="entry name" value="Thioredoxin"/>
    <property type="match status" value="1"/>
</dbReference>
<keyword evidence="5" id="KW-1015">Disulfide bond</keyword>
<dbReference type="InterPro" id="IPR036249">
    <property type="entry name" value="Thioredoxin-like_sf"/>
</dbReference>
<dbReference type="InterPro" id="IPR049299">
    <property type="entry name" value="Thio2_N"/>
</dbReference>
<keyword evidence="2" id="KW-0813">Transport</keyword>
<dbReference type="PANTHER" id="PTHR45663">
    <property type="entry name" value="GEO12009P1"/>
    <property type="match status" value="1"/>
</dbReference>
<evidence type="ECO:0000256" key="6">
    <source>
        <dbReference type="ARBA" id="ARBA00023284"/>
    </source>
</evidence>
<accession>A0A1N6FRJ6</accession>
<dbReference type="GO" id="GO:0005829">
    <property type="term" value="C:cytosol"/>
    <property type="evidence" value="ECO:0007669"/>
    <property type="project" value="TreeGrafter"/>
</dbReference>
<dbReference type="AlphaFoldDB" id="A0A1N6FRJ6"/>
<dbReference type="GO" id="GO:0015035">
    <property type="term" value="F:protein-disulfide reductase activity"/>
    <property type="evidence" value="ECO:0007669"/>
    <property type="project" value="UniProtKB-UniRule"/>
</dbReference>
<dbReference type="InterPro" id="IPR005746">
    <property type="entry name" value="Thioredoxin"/>
</dbReference>
<keyword evidence="4" id="KW-0249">Electron transport</keyword>
<evidence type="ECO:0000256" key="3">
    <source>
        <dbReference type="ARBA" id="ARBA00022723"/>
    </source>
</evidence>
<dbReference type="Pfam" id="PF21352">
    <property type="entry name" value="Zn_ribbon_Thio2"/>
    <property type="match status" value="1"/>
</dbReference>
<dbReference type="NCBIfam" id="TIGR01068">
    <property type="entry name" value="thioredoxin"/>
    <property type="match status" value="1"/>
</dbReference>
<dbReference type="GO" id="GO:0045454">
    <property type="term" value="P:cell redox homeostasis"/>
    <property type="evidence" value="ECO:0007669"/>
    <property type="project" value="TreeGrafter"/>
</dbReference>
<dbReference type="SUPFAM" id="SSF52833">
    <property type="entry name" value="Thioredoxin-like"/>
    <property type="match status" value="1"/>
</dbReference>
<dbReference type="PRINTS" id="PR00421">
    <property type="entry name" value="THIOREDOXIN"/>
</dbReference>
<dbReference type="RefSeq" id="WP_028462048.1">
    <property type="nucleotide sequence ID" value="NZ_FSRO01000001.1"/>
</dbReference>
<reference evidence="9 10" key="1">
    <citation type="submission" date="2016-12" db="EMBL/GenBank/DDBJ databases">
        <authorList>
            <person name="Song W.-J."/>
            <person name="Kurnit D.M."/>
        </authorList>
    </citation>
    <scope>NUCLEOTIDE SEQUENCE [LARGE SCALE GENOMIC DNA]</scope>
    <source>
        <strain evidence="9 10">ATCC 49181</strain>
    </source>
</reference>
<evidence type="ECO:0000256" key="4">
    <source>
        <dbReference type="ARBA" id="ARBA00022982"/>
    </source>
</evidence>
<dbReference type="GO" id="GO:0046872">
    <property type="term" value="F:metal ion binding"/>
    <property type="evidence" value="ECO:0007669"/>
    <property type="project" value="UniProtKB-KW"/>
</dbReference>
<proteinExistence type="inferred from homology"/>
<dbReference type="InterPro" id="IPR013766">
    <property type="entry name" value="Thioredoxin_domain"/>
</dbReference>
<dbReference type="NCBIfam" id="NF008229">
    <property type="entry name" value="PRK10996.1"/>
    <property type="match status" value="1"/>
</dbReference>